<organism evidence="2 3">
    <name type="scientific">Thalictrum thalictroides</name>
    <name type="common">Rue-anemone</name>
    <name type="synonym">Anemone thalictroides</name>
    <dbReference type="NCBI Taxonomy" id="46969"/>
    <lineage>
        <taxon>Eukaryota</taxon>
        <taxon>Viridiplantae</taxon>
        <taxon>Streptophyta</taxon>
        <taxon>Embryophyta</taxon>
        <taxon>Tracheophyta</taxon>
        <taxon>Spermatophyta</taxon>
        <taxon>Magnoliopsida</taxon>
        <taxon>Ranunculales</taxon>
        <taxon>Ranunculaceae</taxon>
        <taxon>Thalictroideae</taxon>
        <taxon>Thalictrum</taxon>
    </lineage>
</organism>
<feature type="compositionally biased region" description="Low complexity" evidence="1">
    <location>
        <begin position="371"/>
        <end position="382"/>
    </location>
</feature>
<dbReference type="Proteomes" id="UP000554482">
    <property type="component" value="Unassembled WGS sequence"/>
</dbReference>
<evidence type="ECO:0000256" key="1">
    <source>
        <dbReference type="SAM" id="MobiDB-lite"/>
    </source>
</evidence>
<accession>A0A7J6VNM9</accession>
<protein>
    <submittedName>
        <fullName evidence="2">Uncharacterized protein</fullName>
    </submittedName>
</protein>
<reference evidence="2 3" key="1">
    <citation type="submission" date="2020-06" db="EMBL/GenBank/DDBJ databases">
        <title>Transcriptomic and genomic resources for Thalictrum thalictroides and T. hernandezii: Facilitating candidate gene discovery in an emerging model plant lineage.</title>
        <authorList>
            <person name="Arias T."/>
            <person name="Riano-Pachon D.M."/>
            <person name="Di Stilio V.S."/>
        </authorList>
    </citation>
    <scope>NUCLEOTIDE SEQUENCE [LARGE SCALE GENOMIC DNA]</scope>
    <source>
        <strain evidence="3">cv. WT478/WT964</strain>
        <tissue evidence="2">Leaves</tissue>
    </source>
</reference>
<name>A0A7J6VNM9_THATH</name>
<gene>
    <name evidence="2" type="ORF">FRX31_023920</name>
</gene>
<dbReference type="EMBL" id="JABWDY010029206">
    <property type="protein sequence ID" value="KAF5186493.1"/>
    <property type="molecule type" value="Genomic_DNA"/>
</dbReference>
<dbReference type="AlphaFoldDB" id="A0A7J6VNM9"/>
<keyword evidence="3" id="KW-1185">Reference proteome</keyword>
<feature type="region of interest" description="Disordered" evidence="1">
    <location>
        <begin position="371"/>
        <end position="403"/>
    </location>
</feature>
<feature type="compositionally biased region" description="Pro residues" evidence="1">
    <location>
        <begin position="383"/>
        <end position="393"/>
    </location>
</feature>
<dbReference type="OrthoDB" id="408781at2759"/>
<evidence type="ECO:0000313" key="3">
    <source>
        <dbReference type="Proteomes" id="UP000554482"/>
    </source>
</evidence>
<proteinExistence type="predicted"/>
<sequence length="515" mass="58862">MPPSKRKISPEWLCALINYLLKESSISCVARKKPVKPLEITGTTYDNTINYVFNTTPTRIYYKYKRDNPHDFVARSTFFEYLPKNFSKSGRRTDVCDFCEAKPKLEEDIMNTYIKIQSLGTPETDAGCLELDDVEQNFDELKKTYADIEKHEEVRDHQRNQYNMECNLNDEASCVVVADYKENIRLGAGPTMTGGQFFNQQVISVLGFAVIYHKRGEKKIEYHNFFSSNLTHDSMYSGNCLLALFDDAKLSQFANLSIWTDGAAHFRSKEFLAFIGTDIRPKIRGSLRYNVFCEHHGKTLVDANFGNLSVLKHELENEATTKSIDDLVQRLIEREQERQLRHSSNIPNPRPCFNSATNVFSPFTFTSFNSSPINQNNLSPSPQNNPPPPPQNNSPPSEESYDHPNSKYFYKIYPVYQRTTRKYVKVDDMKCSLAFTFTKDYIFSNGTSPALAGDNTFLNKSFTMADKRGNKQAAAKTYYNPNRNVESLTERVRKSIRKKAASIRSNIIPNADGGV</sequence>
<comment type="caution">
    <text evidence="2">The sequence shown here is derived from an EMBL/GenBank/DDBJ whole genome shotgun (WGS) entry which is preliminary data.</text>
</comment>
<evidence type="ECO:0000313" key="2">
    <source>
        <dbReference type="EMBL" id="KAF5186493.1"/>
    </source>
</evidence>